<evidence type="ECO:0000256" key="1">
    <source>
        <dbReference type="SAM" id="Phobius"/>
    </source>
</evidence>
<keyword evidence="1" id="KW-0812">Transmembrane</keyword>
<comment type="caution">
    <text evidence="2">The sequence shown here is derived from an EMBL/GenBank/DDBJ whole genome shotgun (WGS) entry which is preliminary data.</text>
</comment>
<keyword evidence="3" id="KW-1185">Reference proteome</keyword>
<sequence>MYFLFLAFIGYTLACYFGFGATFLLVGNFKYLETLIKLFRFPKPQKWDEKFLNLIYLCFLFVPHASYRYLEKKYSFIKVKVIYGSVLLASMLVFLGVIMPFLGYIGAFESLER</sequence>
<evidence type="ECO:0000313" key="3">
    <source>
        <dbReference type="Proteomes" id="UP001225034"/>
    </source>
</evidence>
<organism evidence="2 3">
    <name type="scientific">Alkalicoccobacillus murimartini</name>
    <dbReference type="NCBI Taxonomy" id="171685"/>
    <lineage>
        <taxon>Bacteria</taxon>
        <taxon>Bacillati</taxon>
        <taxon>Bacillota</taxon>
        <taxon>Bacilli</taxon>
        <taxon>Bacillales</taxon>
        <taxon>Bacillaceae</taxon>
        <taxon>Alkalicoccobacillus</taxon>
    </lineage>
</organism>
<keyword evidence="1" id="KW-1133">Transmembrane helix</keyword>
<feature type="transmembrane region" description="Helical" evidence="1">
    <location>
        <begin position="51"/>
        <end position="70"/>
    </location>
</feature>
<dbReference type="RefSeq" id="WP_306984279.1">
    <property type="nucleotide sequence ID" value="NZ_JAUSUA010000005.1"/>
</dbReference>
<gene>
    <name evidence="2" type="ORF">J2S05_003120</name>
</gene>
<feature type="transmembrane region" description="Helical" evidence="1">
    <location>
        <begin position="6"/>
        <end position="31"/>
    </location>
</feature>
<reference evidence="2 3" key="1">
    <citation type="submission" date="2023-07" db="EMBL/GenBank/DDBJ databases">
        <title>Genomic Encyclopedia of Type Strains, Phase IV (KMG-IV): sequencing the most valuable type-strain genomes for metagenomic binning, comparative biology and taxonomic classification.</title>
        <authorList>
            <person name="Goeker M."/>
        </authorList>
    </citation>
    <scope>NUCLEOTIDE SEQUENCE [LARGE SCALE GENOMIC DNA]</scope>
    <source>
        <strain evidence="2 3">DSM 19154</strain>
    </source>
</reference>
<dbReference type="EMBL" id="JAUSUA010000005">
    <property type="protein sequence ID" value="MDQ0208309.1"/>
    <property type="molecule type" value="Genomic_DNA"/>
</dbReference>
<dbReference type="Proteomes" id="UP001225034">
    <property type="component" value="Unassembled WGS sequence"/>
</dbReference>
<accession>A0ABT9YKB1</accession>
<keyword evidence="1" id="KW-0472">Membrane</keyword>
<name>A0ABT9YKB1_9BACI</name>
<protein>
    <submittedName>
        <fullName evidence="2">Glucan phosphoethanolaminetransferase (Alkaline phosphatase superfamily)</fullName>
    </submittedName>
</protein>
<proteinExistence type="predicted"/>
<evidence type="ECO:0000313" key="2">
    <source>
        <dbReference type="EMBL" id="MDQ0208309.1"/>
    </source>
</evidence>
<feature type="transmembrane region" description="Helical" evidence="1">
    <location>
        <begin position="82"/>
        <end position="107"/>
    </location>
</feature>